<dbReference type="GO" id="GO:0003677">
    <property type="term" value="F:DNA binding"/>
    <property type="evidence" value="ECO:0007669"/>
    <property type="project" value="UniProtKB-KW"/>
</dbReference>
<proteinExistence type="predicted"/>
<evidence type="ECO:0000313" key="2">
    <source>
        <dbReference type="EMBL" id="QSY58712.1"/>
    </source>
</evidence>
<dbReference type="EMBL" id="CP071591">
    <property type="protein sequence ID" value="QSY58907.1"/>
    <property type="molecule type" value="Genomic_DNA"/>
</dbReference>
<protein>
    <submittedName>
        <fullName evidence="1">DNA-binding protein</fullName>
    </submittedName>
    <submittedName>
        <fullName evidence="2">Virulence RhuM family protein</fullName>
    </submittedName>
</protein>
<sequence length="140" mass="16130">MSEKREPQEGSIVLYQADGRNVPVQVTYEDETFWMPQKQMAELFAVSVPTINEHLKNIYETAELQPDSTIRKFRIVRQEGSRQVAREVAFYNLDAIIAVGYRVNSKQADVKAKSELARYNQSSIDQLSDFEKFARGINPR</sequence>
<dbReference type="Pfam" id="PF13310">
    <property type="entry name" value="Virulence_RhuM"/>
    <property type="match status" value="1"/>
</dbReference>
<reference evidence="2 5" key="2">
    <citation type="submission" date="2021-03" db="EMBL/GenBank/DDBJ databases">
        <title>Genome sequencing of Bifidobacterium imperatoris JCM 32708.</title>
        <authorList>
            <person name="Kim J."/>
        </authorList>
    </citation>
    <scope>NUCLEOTIDE SEQUENCE [LARGE SCALE GENOMIC DNA]</scope>
    <source>
        <strain evidence="2 5">JCM 32708</strain>
    </source>
</reference>
<keyword evidence="5" id="KW-1185">Reference proteome</keyword>
<dbReference type="Proteomes" id="UP000234855">
    <property type="component" value="Unassembled WGS sequence"/>
</dbReference>
<evidence type="ECO:0000313" key="3">
    <source>
        <dbReference type="EMBL" id="QSY58907.1"/>
    </source>
</evidence>
<name>A0A2N5IPA2_9BIFI</name>
<evidence type="ECO:0000313" key="4">
    <source>
        <dbReference type="Proteomes" id="UP000234855"/>
    </source>
</evidence>
<dbReference type="PANTHER" id="PTHR35810:SF1">
    <property type="entry name" value="CYTOPLASMIC PROTEIN"/>
    <property type="match status" value="1"/>
</dbReference>
<dbReference type="AlphaFoldDB" id="A0A2N5IPA2"/>
<dbReference type="EMBL" id="NMWV01000043">
    <property type="protein sequence ID" value="PLS23801.1"/>
    <property type="molecule type" value="Genomic_DNA"/>
</dbReference>
<accession>A0A2N5IPA2</accession>
<dbReference type="EMBL" id="CP071591">
    <property type="protein sequence ID" value="QSY58712.1"/>
    <property type="molecule type" value="Genomic_DNA"/>
</dbReference>
<gene>
    <name evidence="2" type="ORF">BLI708_00190</name>
    <name evidence="3" type="ORF">BLI708_11345</name>
    <name evidence="1" type="ORF">Tam1G_2142</name>
</gene>
<dbReference type="InterPro" id="IPR011204">
    <property type="entry name" value="Virulence_RhuM-like"/>
</dbReference>
<dbReference type="PANTHER" id="PTHR35810">
    <property type="entry name" value="CYTOPLASMIC PROTEIN-RELATED"/>
    <property type="match status" value="1"/>
</dbReference>
<dbReference type="Proteomes" id="UP000663067">
    <property type="component" value="Chromosome"/>
</dbReference>
<evidence type="ECO:0000313" key="1">
    <source>
        <dbReference type="EMBL" id="PLS23801.1"/>
    </source>
</evidence>
<keyword evidence="1" id="KW-0238">DNA-binding</keyword>
<organism evidence="1 4">
    <name type="scientific">Bifidobacterium imperatoris</name>
    <dbReference type="NCBI Taxonomy" id="2020965"/>
    <lineage>
        <taxon>Bacteria</taxon>
        <taxon>Bacillati</taxon>
        <taxon>Actinomycetota</taxon>
        <taxon>Actinomycetes</taxon>
        <taxon>Bifidobacteriales</taxon>
        <taxon>Bifidobacteriaceae</taxon>
        <taxon>Bifidobacterium</taxon>
    </lineage>
</organism>
<reference evidence="1 4" key="1">
    <citation type="submission" date="2017-07" db="EMBL/GenBank/DDBJ databases">
        <title>Bifidobacterium novel species.</title>
        <authorList>
            <person name="Lugli G.A."/>
            <person name="Milani C."/>
            <person name="Duranti S."/>
            <person name="Mangifesta M."/>
        </authorList>
    </citation>
    <scope>NUCLEOTIDE SEQUENCE [LARGE SCALE GENOMIC DNA]</scope>
    <source>
        <strain evidence="1 4">45</strain>
    </source>
</reference>
<evidence type="ECO:0000313" key="5">
    <source>
        <dbReference type="Proteomes" id="UP000663067"/>
    </source>
</evidence>